<keyword evidence="1" id="KW-0732">Signal</keyword>
<dbReference type="AlphaFoldDB" id="A0AB34K101"/>
<proteinExistence type="predicted"/>
<organism evidence="2 3">
    <name type="scientific">Prymnesium parvum</name>
    <name type="common">Toxic golden alga</name>
    <dbReference type="NCBI Taxonomy" id="97485"/>
    <lineage>
        <taxon>Eukaryota</taxon>
        <taxon>Haptista</taxon>
        <taxon>Haptophyta</taxon>
        <taxon>Prymnesiophyceae</taxon>
        <taxon>Prymnesiales</taxon>
        <taxon>Prymnesiaceae</taxon>
        <taxon>Prymnesium</taxon>
    </lineage>
</organism>
<feature type="chain" id="PRO_5044189130" evidence="1">
    <location>
        <begin position="18"/>
        <end position="198"/>
    </location>
</feature>
<name>A0AB34K101_PRYPA</name>
<reference evidence="2 3" key="1">
    <citation type="journal article" date="2024" name="Science">
        <title>Giant polyketide synthase enzymes in the biosynthesis of giant marine polyether toxins.</title>
        <authorList>
            <person name="Fallon T.R."/>
            <person name="Shende V.V."/>
            <person name="Wierzbicki I.H."/>
            <person name="Pendleton A.L."/>
            <person name="Watervoot N.F."/>
            <person name="Auber R.P."/>
            <person name="Gonzalez D.J."/>
            <person name="Wisecaver J.H."/>
            <person name="Moore B.S."/>
        </authorList>
    </citation>
    <scope>NUCLEOTIDE SEQUENCE [LARGE SCALE GENOMIC DNA]</scope>
    <source>
        <strain evidence="2 3">12B1</strain>
    </source>
</reference>
<protein>
    <submittedName>
        <fullName evidence="2">Uncharacterized protein</fullName>
    </submittedName>
</protein>
<evidence type="ECO:0000313" key="2">
    <source>
        <dbReference type="EMBL" id="KAL1526194.1"/>
    </source>
</evidence>
<dbReference type="EMBL" id="JBGBPQ010000003">
    <property type="protein sequence ID" value="KAL1526194.1"/>
    <property type="molecule type" value="Genomic_DNA"/>
</dbReference>
<feature type="signal peptide" evidence="1">
    <location>
        <begin position="1"/>
        <end position="17"/>
    </location>
</feature>
<evidence type="ECO:0000256" key="1">
    <source>
        <dbReference type="SAM" id="SignalP"/>
    </source>
</evidence>
<evidence type="ECO:0000313" key="3">
    <source>
        <dbReference type="Proteomes" id="UP001515480"/>
    </source>
</evidence>
<dbReference type="Proteomes" id="UP001515480">
    <property type="component" value="Unassembled WGS sequence"/>
</dbReference>
<gene>
    <name evidence="2" type="ORF">AB1Y20_014920</name>
</gene>
<comment type="caution">
    <text evidence="2">The sequence shown here is derived from an EMBL/GenBank/DDBJ whole genome shotgun (WGS) entry which is preliminary data.</text>
</comment>
<keyword evidence="3" id="KW-1185">Reference proteome</keyword>
<accession>A0AB34K101</accession>
<sequence>MLTALAAVLGLCFHAHCPWVPSPRRTAVHLVAVANELPRPVPVSSIERRARRLAVEATAEECAALAARFDLVSIGSLVANVSLSVIDPRRTRVRAYGQLSARNVQRENFAGEVTTIQAVDDLAFETFFQPEEELQLNPENDDEFKYDEPIENDQLDIGEMVAQHLYLHLYGLALQEQSEWRDDLVEGTVVIDTNPELE</sequence>